<dbReference type="Pfam" id="PF00106">
    <property type="entry name" value="adh_short"/>
    <property type="match status" value="1"/>
</dbReference>
<evidence type="ECO:0000256" key="4">
    <source>
        <dbReference type="RuleBase" id="RU000363"/>
    </source>
</evidence>
<dbReference type="GO" id="GO:0004316">
    <property type="term" value="F:3-oxoacyl-[acyl-carrier-protein] reductase (NADPH) activity"/>
    <property type="evidence" value="ECO:0007669"/>
    <property type="project" value="UniProtKB-EC"/>
</dbReference>
<dbReference type="Gene3D" id="3.40.50.720">
    <property type="entry name" value="NAD(P)-binding Rossmann-like Domain"/>
    <property type="match status" value="2"/>
</dbReference>
<dbReference type="EMBL" id="CAVNYO010000299">
    <property type="protein sequence ID" value="CAK5273317.1"/>
    <property type="molecule type" value="Genomic_DNA"/>
</dbReference>
<protein>
    <recommendedName>
        <fullName evidence="2">3-oxoacyl-[acyl-carrier-protein] reductase</fullName>
        <ecNumber evidence="2">1.1.1.100</ecNumber>
    </recommendedName>
</protein>
<dbReference type="PRINTS" id="PR00080">
    <property type="entry name" value="SDRFAMILY"/>
</dbReference>
<comment type="caution">
    <text evidence="5">The sequence shown here is derived from an EMBL/GenBank/DDBJ whole genome shotgun (WGS) entry which is preliminary data.</text>
</comment>
<dbReference type="InterPro" id="IPR050259">
    <property type="entry name" value="SDR"/>
</dbReference>
<dbReference type="PRINTS" id="PR00081">
    <property type="entry name" value="GDHRDH"/>
</dbReference>
<accession>A0AAD2HFR9</accession>
<dbReference type="PANTHER" id="PTHR42879">
    <property type="entry name" value="3-OXOACYL-(ACYL-CARRIER-PROTEIN) REDUCTASE"/>
    <property type="match status" value="1"/>
</dbReference>
<comment type="catalytic activity">
    <reaction evidence="3">
        <text>a (3R)-hydroxyacyl-[ACP] + NADP(+) = a 3-oxoacyl-[ACP] + NADPH + H(+)</text>
        <dbReference type="Rhea" id="RHEA:17397"/>
        <dbReference type="Rhea" id="RHEA-COMP:9916"/>
        <dbReference type="Rhea" id="RHEA-COMP:9945"/>
        <dbReference type="ChEBI" id="CHEBI:15378"/>
        <dbReference type="ChEBI" id="CHEBI:57783"/>
        <dbReference type="ChEBI" id="CHEBI:58349"/>
        <dbReference type="ChEBI" id="CHEBI:78776"/>
        <dbReference type="ChEBI" id="CHEBI:78827"/>
        <dbReference type="EC" id="1.1.1.100"/>
    </reaction>
</comment>
<evidence type="ECO:0000256" key="3">
    <source>
        <dbReference type="ARBA" id="ARBA00048508"/>
    </source>
</evidence>
<proteinExistence type="inferred from homology"/>
<evidence type="ECO:0000313" key="6">
    <source>
        <dbReference type="Proteomes" id="UP001295794"/>
    </source>
</evidence>
<dbReference type="Proteomes" id="UP001295794">
    <property type="component" value="Unassembled WGS sequence"/>
</dbReference>
<dbReference type="InterPro" id="IPR036291">
    <property type="entry name" value="NAD(P)-bd_dom_sf"/>
</dbReference>
<reference evidence="5" key="1">
    <citation type="submission" date="2023-11" db="EMBL/GenBank/DDBJ databases">
        <authorList>
            <person name="De Vega J J."/>
            <person name="De Vega J J."/>
        </authorList>
    </citation>
    <scope>NUCLEOTIDE SEQUENCE</scope>
</reference>
<dbReference type="AlphaFoldDB" id="A0AAD2HFR9"/>
<name>A0AAD2HFR9_9AGAR</name>
<evidence type="ECO:0000313" key="5">
    <source>
        <dbReference type="EMBL" id="CAK5273317.1"/>
    </source>
</evidence>
<evidence type="ECO:0000256" key="2">
    <source>
        <dbReference type="ARBA" id="ARBA00012948"/>
    </source>
</evidence>
<evidence type="ECO:0000256" key="1">
    <source>
        <dbReference type="ARBA" id="ARBA00006484"/>
    </source>
</evidence>
<gene>
    <name evidence="5" type="ORF">MYCIT1_LOCUS19705</name>
</gene>
<dbReference type="InterPro" id="IPR002347">
    <property type="entry name" value="SDR_fam"/>
</dbReference>
<organism evidence="5 6">
    <name type="scientific">Mycena citricolor</name>
    <dbReference type="NCBI Taxonomy" id="2018698"/>
    <lineage>
        <taxon>Eukaryota</taxon>
        <taxon>Fungi</taxon>
        <taxon>Dikarya</taxon>
        <taxon>Basidiomycota</taxon>
        <taxon>Agaricomycotina</taxon>
        <taxon>Agaricomycetes</taxon>
        <taxon>Agaricomycetidae</taxon>
        <taxon>Agaricales</taxon>
        <taxon>Marasmiineae</taxon>
        <taxon>Mycenaceae</taxon>
        <taxon>Mycena</taxon>
    </lineage>
</organism>
<dbReference type="SUPFAM" id="SSF51735">
    <property type="entry name" value="NAD(P)-binding Rossmann-fold domains"/>
    <property type="match status" value="1"/>
</dbReference>
<comment type="similarity">
    <text evidence="1 4">Belongs to the short-chain dehydrogenases/reductases (SDR) family.</text>
</comment>
<keyword evidence="6" id="KW-1185">Reference proteome</keyword>
<sequence>MPEGASVVVADYDLEGAKKACQTLNDAGGNAVAVYFNAAELESSRDLAAHTLKNFGRIDVVVNNAGYADPKRDADLLHADLDYSTNRLDDGQRRRRDRQRRVDRRVDRQPDGRYYGICKAGSVNFTRYVATQYGKAGVRCNCVAPGLVLTPAAERSLTDEYKELFIAHNAVDYAGQSEDIAGVIAFLASDDARYVTGQTVVADGGCTCHNPTVRDMRAFAEGQTTFK</sequence>
<dbReference type="EC" id="1.1.1.100" evidence="2"/>
<dbReference type="Pfam" id="PF13561">
    <property type="entry name" value="adh_short_C2"/>
    <property type="match status" value="1"/>
</dbReference>
<dbReference type="PANTHER" id="PTHR42879:SF2">
    <property type="entry name" value="3-OXOACYL-[ACYL-CARRIER-PROTEIN] REDUCTASE FABG"/>
    <property type="match status" value="1"/>
</dbReference>
<dbReference type="CDD" id="cd05233">
    <property type="entry name" value="SDR_c"/>
    <property type="match status" value="1"/>
</dbReference>